<dbReference type="InterPro" id="IPR011990">
    <property type="entry name" value="TPR-like_helical_dom_sf"/>
</dbReference>
<dbReference type="GeneID" id="81605892"/>
<dbReference type="SMART" id="SM00028">
    <property type="entry name" value="TPR"/>
    <property type="match status" value="4"/>
</dbReference>
<reference evidence="1" key="1">
    <citation type="submission" date="2022-12" db="EMBL/GenBank/DDBJ databases">
        <authorList>
            <person name="Petersen C."/>
        </authorList>
    </citation>
    <scope>NUCLEOTIDE SEQUENCE</scope>
    <source>
        <strain evidence="1">IBT 16125</strain>
    </source>
</reference>
<name>A0AAD6FWU6_9EURO</name>
<sequence>MADDTSTQNVPEYDFDLGNFERKVTTNSPAAQIWFNRGLTWAYAFNHNESAACFEQAIDNDENCAMAYWGLALTLGPNYNQPWTFIGAELPEVVKRTYKASRKAMSLIATATPVEQALITAIQSRYQSDEVAPMEQYSLQDKAFAEAMEVVYRQYGDDLDVATVYAESLVINKPWKLWDLVTGEPSPGTRTLDAKLVLEKALAQKGGYQHPGLLHNYTHLIEMSPTPELGLLPSDNLRDLVPDSGHMCHMPSHLDILVGDYRAAILSNQRAARADEKFMRKRGVFNFYTVYRMHNYHTLIYAAMFAGQKAVALDAVDRMENTLPEEVLKEMANYAEVFVSVRWHVMVRFGMWKEIIERALPHDPELYCVTTALAYYAKGVAYAATGHVPEAESQRELYLEAAKRIPDTRLDWPNKCIDILGVASAMLDGEIEYRRRNYTEAFAHLRRSVELDDALHYGEPWSWMQPARHALAALLLEQGEVEEAAAVYRADLGLDESVIRSRRHPNNVWALQGYHECLVRLGREDEAKVIKPQLTTAIALADVPVTSSCFCRTDTATAPNANGSCCSKGTSNL</sequence>
<dbReference type="PANTHER" id="PTHR45588">
    <property type="entry name" value="TPR DOMAIN-CONTAINING PROTEIN"/>
    <property type="match status" value="1"/>
</dbReference>
<accession>A0AAD6FWU6</accession>
<gene>
    <name evidence="1" type="ORF">N7458_012267</name>
</gene>
<protein>
    <recommendedName>
        <fullName evidence="3">Tetratricopeptide repeat domain protein</fullName>
    </recommendedName>
</protein>
<dbReference type="AlphaFoldDB" id="A0AAD6FWU6"/>
<dbReference type="EMBL" id="JAPVEA010000009">
    <property type="protein sequence ID" value="KAJ5433111.1"/>
    <property type="molecule type" value="Genomic_DNA"/>
</dbReference>
<keyword evidence="2" id="KW-1185">Reference proteome</keyword>
<proteinExistence type="predicted"/>
<comment type="caution">
    <text evidence="1">The sequence shown here is derived from an EMBL/GenBank/DDBJ whole genome shotgun (WGS) entry which is preliminary data.</text>
</comment>
<organism evidence="1 2">
    <name type="scientific">Penicillium daleae</name>
    <dbReference type="NCBI Taxonomy" id="63821"/>
    <lineage>
        <taxon>Eukaryota</taxon>
        <taxon>Fungi</taxon>
        <taxon>Dikarya</taxon>
        <taxon>Ascomycota</taxon>
        <taxon>Pezizomycotina</taxon>
        <taxon>Eurotiomycetes</taxon>
        <taxon>Eurotiomycetidae</taxon>
        <taxon>Eurotiales</taxon>
        <taxon>Aspergillaceae</taxon>
        <taxon>Penicillium</taxon>
    </lineage>
</organism>
<dbReference type="InterPro" id="IPR019734">
    <property type="entry name" value="TPR_rpt"/>
</dbReference>
<dbReference type="SUPFAM" id="SSF48452">
    <property type="entry name" value="TPR-like"/>
    <property type="match status" value="2"/>
</dbReference>
<evidence type="ECO:0000313" key="1">
    <source>
        <dbReference type="EMBL" id="KAJ5433111.1"/>
    </source>
</evidence>
<evidence type="ECO:0008006" key="3">
    <source>
        <dbReference type="Google" id="ProtNLM"/>
    </source>
</evidence>
<evidence type="ECO:0000313" key="2">
    <source>
        <dbReference type="Proteomes" id="UP001213681"/>
    </source>
</evidence>
<dbReference type="RefSeq" id="XP_056760403.1">
    <property type="nucleotide sequence ID" value="XM_056915649.1"/>
</dbReference>
<reference evidence="1" key="2">
    <citation type="journal article" date="2023" name="IMA Fungus">
        <title>Comparative genomic study of the Penicillium genus elucidates a diverse pangenome and 15 lateral gene transfer events.</title>
        <authorList>
            <person name="Petersen C."/>
            <person name="Sorensen T."/>
            <person name="Nielsen M.R."/>
            <person name="Sondergaard T.E."/>
            <person name="Sorensen J.L."/>
            <person name="Fitzpatrick D.A."/>
            <person name="Frisvad J.C."/>
            <person name="Nielsen K.L."/>
        </authorList>
    </citation>
    <scope>NUCLEOTIDE SEQUENCE</scope>
    <source>
        <strain evidence="1">IBT 16125</strain>
    </source>
</reference>
<dbReference type="Gene3D" id="1.25.40.10">
    <property type="entry name" value="Tetratricopeptide repeat domain"/>
    <property type="match status" value="2"/>
</dbReference>
<dbReference type="Proteomes" id="UP001213681">
    <property type="component" value="Unassembled WGS sequence"/>
</dbReference>
<dbReference type="PANTHER" id="PTHR45588:SF3">
    <property type="entry name" value="TPR DOMAIN PROTEIN"/>
    <property type="match status" value="1"/>
</dbReference>